<evidence type="ECO:0000259" key="1">
    <source>
        <dbReference type="Pfam" id="PF14024"/>
    </source>
</evidence>
<dbReference type="AlphaFoldDB" id="A0A848CVG6"/>
<evidence type="ECO:0000313" key="3">
    <source>
        <dbReference type="Proteomes" id="UP000561326"/>
    </source>
</evidence>
<protein>
    <submittedName>
        <fullName evidence="2">DUF4240 domain-containing protein</fullName>
    </submittedName>
</protein>
<dbReference type="InterPro" id="IPR025334">
    <property type="entry name" value="DUF4240"/>
</dbReference>
<name>A0A848CVG6_ANEAE</name>
<dbReference type="Pfam" id="PF14024">
    <property type="entry name" value="DUF4240"/>
    <property type="match status" value="1"/>
</dbReference>
<evidence type="ECO:0000313" key="2">
    <source>
        <dbReference type="EMBL" id="NME98951.1"/>
    </source>
</evidence>
<comment type="caution">
    <text evidence="2">The sequence shown here is derived from an EMBL/GenBank/DDBJ whole genome shotgun (WGS) entry which is preliminary data.</text>
</comment>
<gene>
    <name evidence="2" type="ORF">HF838_11855</name>
</gene>
<accession>A0A848CVG6</accession>
<proteinExistence type="predicted"/>
<sequence length="130" mass="15075">MENFDIVLPEEISEIVSDWFWNIIWSANQNADKLREILREMDQESIIKFQEQFLDAAGVLQVEPFSNYMEESEDGIEDVSYLVVSRGKKYYAEILDDPKKIPFTAENCEILFGIADEICIEKFGESTGVY</sequence>
<dbReference type="Proteomes" id="UP000561326">
    <property type="component" value="Unassembled WGS sequence"/>
</dbReference>
<reference evidence="2 3" key="1">
    <citation type="submission" date="2020-04" db="EMBL/GenBank/DDBJ databases">
        <authorList>
            <person name="Hitch T.C.A."/>
            <person name="Wylensek D."/>
            <person name="Clavel T."/>
        </authorList>
    </citation>
    <scope>NUCLEOTIDE SEQUENCE [LARGE SCALE GENOMIC DNA]</scope>
    <source>
        <strain evidence="2 3">WB01_D5_05</strain>
    </source>
</reference>
<feature type="domain" description="DUF4240" evidence="1">
    <location>
        <begin position="18"/>
        <end position="102"/>
    </location>
</feature>
<organism evidence="2 3">
    <name type="scientific">Aneurinibacillus aneurinilyticus</name>
    <name type="common">Bacillus aneurinolyticus</name>
    <dbReference type="NCBI Taxonomy" id="1391"/>
    <lineage>
        <taxon>Bacteria</taxon>
        <taxon>Bacillati</taxon>
        <taxon>Bacillota</taxon>
        <taxon>Bacilli</taxon>
        <taxon>Bacillales</taxon>
        <taxon>Paenibacillaceae</taxon>
        <taxon>Aneurinibacillus group</taxon>
        <taxon>Aneurinibacillus</taxon>
    </lineage>
</organism>
<dbReference type="RefSeq" id="WP_168975330.1">
    <property type="nucleotide sequence ID" value="NZ_JABAGO010000020.1"/>
</dbReference>
<dbReference type="EMBL" id="JABAGO010000020">
    <property type="protein sequence ID" value="NME98951.1"/>
    <property type="molecule type" value="Genomic_DNA"/>
</dbReference>